<keyword evidence="2" id="KW-0808">Transferase</keyword>
<dbReference type="InterPro" id="IPR029063">
    <property type="entry name" value="SAM-dependent_MTases_sf"/>
</dbReference>
<dbReference type="Gene3D" id="3.40.50.150">
    <property type="entry name" value="Vaccinia Virus protein VP39"/>
    <property type="match status" value="1"/>
</dbReference>
<feature type="domain" description="Methyltransferase" evidence="1">
    <location>
        <begin position="35"/>
        <end position="146"/>
    </location>
</feature>
<dbReference type="EMBL" id="UPXX01000032">
    <property type="protein sequence ID" value="VBB47385.1"/>
    <property type="molecule type" value="Genomic_DNA"/>
</dbReference>
<dbReference type="Pfam" id="PF13847">
    <property type="entry name" value="Methyltransf_31"/>
    <property type="match status" value="1"/>
</dbReference>
<keyword evidence="2" id="KW-0489">Methyltransferase</keyword>
<gene>
    <name evidence="2" type="ORF">TRIP_B50279</name>
</gene>
<dbReference type="CDD" id="cd02440">
    <property type="entry name" value="AdoMet_MTases"/>
    <property type="match status" value="1"/>
</dbReference>
<organism evidence="2">
    <name type="scientific">Uncultured Desulfatiglans sp</name>
    <dbReference type="NCBI Taxonomy" id="1748965"/>
    <lineage>
        <taxon>Bacteria</taxon>
        <taxon>Pseudomonadati</taxon>
        <taxon>Thermodesulfobacteriota</taxon>
        <taxon>Desulfobacteria</taxon>
        <taxon>Desulfatiglandales</taxon>
        <taxon>Desulfatiglandaceae</taxon>
        <taxon>Desulfatiglans</taxon>
        <taxon>environmental samples</taxon>
    </lineage>
</organism>
<sequence>MAGRVCPPFIGYILLNPLRRLIENPQKMLGGLVRQGMTVLEPGCAMGYFTLPIAHMVGPAGRVVAVDIQPKMLSALSRRARKAGLEKRIDIRQGGPAGMGLPDLAGEVDLVVAIHVVHELPNSARFFEEVRGVMKPGAKLLIIEPKGHVSVTRFRETAAFAEAAGLKAVEGFADLRARRALLRKL</sequence>
<dbReference type="PANTHER" id="PTHR42912">
    <property type="entry name" value="METHYLTRANSFERASE"/>
    <property type="match status" value="1"/>
</dbReference>
<dbReference type="SUPFAM" id="SSF53335">
    <property type="entry name" value="S-adenosyl-L-methionine-dependent methyltransferases"/>
    <property type="match status" value="1"/>
</dbReference>
<name>A0A653AI64_UNCDX</name>
<reference evidence="2" key="1">
    <citation type="submission" date="2018-07" db="EMBL/GenBank/DDBJ databases">
        <authorList>
            <consortium name="Genoscope - CEA"/>
            <person name="William W."/>
        </authorList>
    </citation>
    <scope>NUCLEOTIDE SEQUENCE</scope>
    <source>
        <strain evidence="2">IK1</strain>
    </source>
</reference>
<dbReference type="InterPro" id="IPR025714">
    <property type="entry name" value="Methyltranfer_dom"/>
</dbReference>
<dbReference type="PANTHER" id="PTHR42912:SF93">
    <property type="entry name" value="N6-ADENOSINE-METHYLTRANSFERASE TMT1A"/>
    <property type="match status" value="1"/>
</dbReference>
<dbReference type="GO" id="GO:0008168">
    <property type="term" value="F:methyltransferase activity"/>
    <property type="evidence" value="ECO:0007669"/>
    <property type="project" value="UniProtKB-KW"/>
</dbReference>
<evidence type="ECO:0000313" key="2">
    <source>
        <dbReference type="EMBL" id="VBB47385.1"/>
    </source>
</evidence>
<dbReference type="AlphaFoldDB" id="A0A653AI64"/>
<dbReference type="GO" id="GO:0032259">
    <property type="term" value="P:methylation"/>
    <property type="evidence" value="ECO:0007669"/>
    <property type="project" value="UniProtKB-KW"/>
</dbReference>
<proteinExistence type="predicted"/>
<accession>A0A653AI64</accession>
<dbReference type="InterPro" id="IPR050508">
    <property type="entry name" value="Methyltransf_Superfamily"/>
</dbReference>
<protein>
    <submittedName>
        <fullName evidence="2">Methyltransferase type 11</fullName>
    </submittedName>
</protein>
<evidence type="ECO:0000259" key="1">
    <source>
        <dbReference type="Pfam" id="PF13847"/>
    </source>
</evidence>